<evidence type="ECO:0008006" key="3">
    <source>
        <dbReference type="Google" id="ProtNLM"/>
    </source>
</evidence>
<proteinExistence type="predicted"/>
<dbReference type="Proteomes" id="UP000658980">
    <property type="component" value="Unassembled WGS sequence"/>
</dbReference>
<evidence type="ECO:0000313" key="1">
    <source>
        <dbReference type="EMBL" id="MBD8015136.1"/>
    </source>
</evidence>
<name>A0ABR8WDM2_9BACL</name>
<accession>A0ABR8WDM2</accession>
<comment type="caution">
    <text evidence="1">The sequence shown here is derived from an EMBL/GenBank/DDBJ whole genome shotgun (WGS) entry which is preliminary data.</text>
</comment>
<organism evidence="1 2">
    <name type="scientific">Planococcus wigleyi</name>
    <dbReference type="NCBI Taxonomy" id="2762216"/>
    <lineage>
        <taxon>Bacteria</taxon>
        <taxon>Bacillati</taxon>
        <taxon>Bacillota</taxon>
        <taxon>Bacilli</taxon>
        <taxon>Bacillales</taxon>
        <taxon>Caryophanaceae</taxon>
        <taxon>Planococcus</taxon>
    </lineage>
</organism>
<keyword evidence="2" id="KW-1185">Reference proteome</keyword>
<gene>
    <name evidence="1" type="ORF">H9630_09920</name>
</gene>
<sequence>MMNLFSKFSKANVKKMTNKKLYERLIRLNNEKSPDLKAITLIQAEIAQRDPAAYELGKIEAEVERSHRHAVMETTDILYLEIKYNEDYLAKPESETDPYERKLRSAKLEMIQKELGRRTN</sequence>
<dbReference type="RefSeq" id="WP_191715330.1">
    <property type="nucleotide sequence ID" value="NZ_JACSPU010000003.1"/>
</dbReference>
<reference evidence="1 2" key="1">
    <citation type="submission" date="2020-08" db="EMBL/GenBank/DDBJ databases">
        <title>A Genomic Blueprint of the Chicken Gut Microbiome.</title>
        <authorList>
            <person name="Gilroy R."/>
            <person name="Ravi A."/>
            <person name="Getino M."/>
            <person name="Pursley I."/>
            <person name="Horton D.L."/>
            <person name="Alikhan N.-F."/>
            <person name="Baker D."/>
            <person name="Gharbi K."/>
            <person name="Hall N."/>
            <person name="Watson M."/>
            <person name="Adriaenssens E.M."/>
            <person name="Foster-Nyarko E."/>
            <person name="Jarju S."/>
            <person name="Secka A."/>
            <person name="Antonio M."/>
            <person name="Oren A."/>
            <person name="Chaudhuri R."/>
            <person name="La Ragione R.M."/>
            <person name="Hildebrand F."/>
            <person name="Pallen M.J."/>
        </authorList>
    </citation>
    <scope>NUCLEOTIDE SEQUENCE [LARGE SCALE GENOMIC DNA]</scope>
    <source>
        <strain evidence="1 2">Sa1BUA13</strain>
    </source>
</reference>
<evidence type="ECO:0000313" key="2">
    <source>
        <dbReference type="Proteomes" id="UP000658980"/>
    </source>
</evidence>
<protein>
    <recommendedName>
        <fullName evidence="3">Phage protein</fullName>
    </recommendedName>
</protein>
<dbReference type="EMBL" id="JACSPU010000003">
    <property type="protein sequence ID" value="MBD8015136.1"/>
    <property type="molecule type" value="Genomic_DNA"/>
</dbReference>